<dbReference type="EMBL" id="JAZGJQ010000001">
    <property type="protein sequence ID" value="MEE6146472.1"/>
    <property type="molecule type" value="Genomic_DNA"/>
</dbReference>
<evidence type="ECO:0000313" key="3">
    <source>
        <dbReference type="EMBL" id="MEE6146472.1"/>
    </source>
</evidence>
<sequence length="144" mass="14707">MADRKPRLKVEEGDEPTSFSAQDGAREAGGSSGREGQGAGGAPAGAPGDGPRAGGDASPEGARSVAGATRAVGAWLTRTFPGHENAVLFGFVGFLVAVLIFIIGFWRTLFIALVVVAFVAVGQCLDGDPKILRALKRALGDGRD</sequence>
<feature type="compositionally biased region" description="Gly residues" evidence="1">
    <location>
        <begin position="30"/>
        <end position="53"/>
    </location>
</feature>
<feature type="transmembrane region" description="Helical" evidence="2">
    <location>
        <begin position="86"/>
        <end position="103"/>
    </location>
</feature>
<evidence type="ECO:0000313" key="4">
    <source>
        <dbReference type="Proteomes" id="UP001332931"/>
    </source>
</evidence>
<dbReference type="Pfam" id="PF10031">
    <property type="entry name" value="DUF2273"/>
    <property type="match status" value="1"/>
</dbReference>
<comment type="caution">
    <text evidence="3">The sequence shown here is derived from an EMBL/GenBank/DDBJ whole genome shotgun (WGS) entry which is preliminary data.</text>
</comment>
<keyword evidence="2" id="KW-0812">Transmembrane</keyword>
<keyword evidence="4" id="KW-1185">Reference proteome</keyword>
<accession>A0ABU7R7B5</accession>
<keyword evidence="2" id="KW-0472">Membrane</keyword>
<name>A0ABU7R7B5_9ACTN</name>
<gene>
    <name evidence="3" type="ORF">VXJ25_00460</name>
</gene>
<organism evidence="3 4">
    <name type="scientific">Olsenella absiana</name>
    <dbReference type="NCBI Taxonomy" id="3115222"/>
    <lineage>
        <taxon>Bacteria</taxon>
        <taxon>Bacillati</taxon>
        <taxon>Actinomycetota</taxon>
        <taxon>Coriobacteriia</taxon>
        <taxon>Coriobacteriales</taxon>
        <taxon>Atopobiaceae</taxon>
        <taxon>Olsenella</taxon>
    </lineage>
</organism>
<dbReference type="Proteomes" id="UP001332931">
    <property type="component" value="Unassembled WGS sequence"/>
</dbReference>
<dbReference type="RefSeq" id="WP_330957238.1">
    <property type="nucleotide sequence ID" value="NZ_JAZGJQ010000001.1"/>
</dbReference>
<evidence type="ECO:0000256" key="1">
    <source>
        <dbReference type="SAM" id="MobiDB-lite"/>
    </source>
</evidence>
<feature type="compositionally biased region" description="Basic and acidic residues" evidence="1">
    <location>
        <begin position="1"/>
        <end position="11"/>
    </location>
</feature>
<evidence type="ECO:0000256" key="2">
    <source>
        <dbReference type="SAM" id="Phobius"/>
    </source>
</evidence>
<keyword evidence="2" id="KW-1133">Transmembrane helix</keyword>
<feature type="region of interest" description="Disordered" evidence="1">
    <location>
        <begin position="1"/>
        <end position="65"/>
    </location>
</feature>
<dbReference type="InterPro" id="IPR018730">
    <property type="entry name" value="DUF2273"/>
</dbReference>
<proteinExistence type="predicted"/>
<protein>
    <submittedName>
        <fullName evidence="3">DUF2273 domain-containing protein</fullName>
    </submittedName>
</protein>
<reference evidence="3 4" key="1">
    <citation type="submission" date="2024-01" db="EMBL/GenBank/DDBJ databases">
        <title>Description of Olsenella sp. nov., isolated from pig feces.</title>
        <authorList>
            <person name="Chang Y.-H."/>
        </authorList>
    </citation>
    <scope>NUCLEOTIDE SEQUENCE [LARGE SCALE GENOMIC DNA]</scope>
    <source>
        <strain evidence="3 4">YH-ols2223</strain>
    </source>
</reference>